<evidence type="ECO:0000256" key="3">
    <source>
        <dbReference type="ARBA" id="ARBA00023146"/>
    </source>
</evidence>
<evidence type="ECO:0000256" key="5">
    <source>
        <dbReference type="HAMAP-Rule" id="MF_00127"/>
    </source>
</evidence>
<keyword evidence="5" id="KW-0067">ATP-binding</keyword>
<dbReference type="HAMAP" id="MF_00127">
    <property type="entry name" value="His_tRNA_synth"/>
    <property type="match status" value="1"/>
</dbReference>
<dbReference type="InterPro" id="IPR004154">
    <property type="entry name" value="Anticodon-bd"/>
</dbReference>
<organism evidence="8 9">
    <name type="scientific">Candidatus Colwellbacteria bacterium CG_4_9_14_0_2_um_filter_50_12</name>
    <dbReference type="NCBI Taxonomy" id="1974538"/>
    <lineage>
        <taxon>Bacteria</taxon>
        <taxon>Candidatus Colwelliibacteriota</taxon>
    </lineage>
</organism>
<comment type="caution">
    <text evidence="8">The sequence shown here is derived from an EMBL/GenBank/DDBJ whole genome shotgun (WGS) entry which is preliminary data.</text>
</comment>
<keyword evidence="5" id="KW-0963">Cytoplasm</keyword>
<comment type="subcellular location">
    <subcellularLocation>
        <location evidence="5">Cytoplasm</location>
    </subcellularLocation>
</comment>
<dbReference type="PROSITE" id="PS50862">
    <property type="entry name" value="AA_TRNA_LIGASE_II"/>
    <property type="match status" value="1"/>
</dbReference>
<feature type="binding site" evidence="6">
    <location>
        <begin position="97"/>
        <end position="99"/>
    </location>
    <ligand>
        <name>L-histidine</name>
        <dbReference type="ChEBI" id="CHEBI:57595"/>
    </ligand>
</feature>
<evidence type="ECO:0000313" key="8">
    <source>
        <dbReference type="EMBL" id="PJC65452.1"/>
    </source>
</evidence>
<comment type="similarity">
    <text evidence="1 5">Belongs to the class-II aminoacyl-tRNA synthetase family.</text>
</comment>
<dbReference type="SUPFAM" id="SSF52954">
    <property type="entry name" value="Class II aaRS ABD-related"/>
    <property type="match status" value="1"/>
</dbReference>
<comment type="subunit">
    <text evidence="5">Homodimer.</text>
</comment>
<dbReference type="GO" id="GO:0005524">
    <property type="term" value="F:ATP binding"/>
    <property type="evidence" value="ECO:0007669"/>
    <property type="project" value="UniProtKB-UniRule"/>
</dbReference>
<dbReference type="InterPro" id="IPR015807">
    <property type="entry name" value="His-tRNA-ligase"/>
</dbReference>
<feature type="binding site" evidence="6">
    <location>
        <position position="146"/>
    </location>
    <ligand>
        <name>L-histidine</name>
        <dbReference type="ChEBI" id="CHEBI:57595"/>
    </ligand>
</feature>
<dbReference type="PANTHER" id="PTHR43707">
    <property type="entry name" value="HISTIDYL-TRNA SYNTHETASE"/>
    <property type="match status" value="1"/>
</dbReference>
<keyword evidence="5 8" id="KW-0436">Ligase</keyword>
<dbReference type="EC" id="6.1.1.21" evidence="5"/>
<dbReference type="PIRSF" id="PIRSF001549">
    <property type="entry name" value="His-tRNA_synth"/>
    <property type="match status" value="1"/>
</dbReference>
<gene>
    <name evidence="5" type="primary">hisS</name>
    <name evidence="8" type="ORF">CO020_00535</name>
</gene>
<dbReference type="CDD" id="cd00773">
    <property type="entry name" value="HisRS-like_core"/>
    <property type="match status" value="1"/>
</dbReference>
<feature type="domain" description="Aminoacyl-transfer RNA synthetases class-II family profile" evidence="7">
    <location>
        <begin position="23"/>
        <end position="336"/>
    </location>
</feature>
<evidence type="ECO:0000256" key="1">
    <source>
        <dbReference type="ARBA" id="ARBA00008226"/>
    </source>
</evidence>
<sequence length="433" mass="48634">MPKAKIQKTNNKEKEKVSFQTPRGMRDILPYEWPLWEKVYRAAKEVAESYNFVKIVTPVLEQTDLFVRGVGESTDIVEKEMYSLRTKGGDRLTLRPEGTVPAVRAYIQHGMHKLPQPVRLYYLEPFFRHENPQAGRYREFYQFGLEVLGGENDPIYDAQVIIATSRFLEELKLKDTIVHINSIGCRVCRPNYIRKLNEYYKSKAVCKDCDRRLESNPLRLLDCKNSICEPVKAGAPSILDNLCSACKAHLKGVLEFLDEVSISYTLDPMLVRGLDYYSRTVFEIVSGSDNLALAGGGRYDYLAEMLGGRSMPAVGMAAGVERLIEAAVAAGGLVQPKPKARIFLVHVGEITKRKALSLIEEFRRHGVGVTEALGKDSLSAQLERAAKLGAPLALIFGQKEAFEESIIIRDMSTGVQEPVPLEKAVEEVKKRLH</sequence>
<name>A0A2M8G1U4_9BACT</name>
<dbReference type="SUPFAM" id="SSF55681">
    <property type="entry name" value="Class II aaRS and biotin synthetases"/>
    <property type="match status" value="1"/>
</dbReference>
<evidence type="ECO:0000259" key="7">
    <source>
        <dbReference type="PROSITE" id="PS50862"/>
    </source>
</evidence>
<dbReference type="InterPro" id="IPR004516">
    <property type="entry name" value="HisRS/HisZ"/>
</dbReference>
<keyword evidence="2 5" id="KW-0547">Nucleotide-binding</keyword>
<proteinExistence type="inferred from homology"/>
<feature type="binding site" evidence="6">
    <location>
        <position position="272"/>
    </location>
    <ligand>
        <name>L-histidine</name>
        <dbReference type="ChEBI" id="CHEBI:57595"/>
    </ligand>
</feature>
<dbReference type="Gene3D" id="3.40.50.800">
    <property type="entry name" value="Anticodon-binding domain"/>
    <property type="match status" value="1"/>
</dbReference>
<feature type="binding site" evidence="6">
    <location>
        <position position="142"/>
    </location>
    <ligand>
        <name>L-histidine</name>
        <dbReference type="ChEBI" id="CHEBI:57595"/>
    </ligand>
</feature>
<feature type="binding site" evidence="6">
    <location>
        <begin position="276"/>
        <end position="277"/>
    </location>
    <ligand>
        <name>L-histidine</name>
        <dbReference type="ChEBI" id="CHEBI:57595"/>
    </ligand>
</feature>
<dbReference type="NCBIfam" id="TIGR00442">
    <property type="entry name" value="hisS"/>
    <property type="match status" value="1"/>
</dbReference>
<dbReference type="PANTHER" id="PTHR43707:SF1">
    <property type="entry name" value="HISTIDINE--TRNA LIGASE, MITOCHONDRIAL-RELATED"/>
    <property type="match status" value="1"/>
</dbReference>
<dbReference type="Pfam" id="PF13393">
    <property type="entry name" value="tRNA-synt_His"/>
    <property type="match status" value="1"/>
</dbReference>
<dbReference type="AlphaFoldDB" id="A0A2M8G1U4"/>
<dbReference type="InterPro" id="IPR041715">
    <property type="entry name" value="HisRS-like_core"/>
</dbReference>
<dbReference type="InterPro" id="IPR006195">
    <property type="entry name" value="aa-tRNA-synth_II"/>
</dbReference>
<dbReference type="Proteomes" id="UP000229674">
    <property type="component" value="Unassembled WGS sequence"/>
</dbReference>
<reference evidence="9" key="1">
    <citation type="submission" date="2017-09" db="EMBL/GenBank/DDBJ databases">
        <title>Depth-based differentiation of microbial function through sediment-hosted aquifers and enrichment of novel symbionts in the deep terrestrial subsurface.</title>
        <authorList>
            <person name="Probst A.J."/>
            <person name="Ladd B."/>
            <person name="Jarett J.K."/>
            <person name="Geller-Mcgrath D.E."/>
            <person name="Sieber C.M.K."/>
            <person name="Emerson J.B."/>
            <person name="Anantharaman K."/>
            <person name="Thomas B.C."/>
            <person name="Malmstrom R."/>
            <person name="Stieglmeier M."/>
            <person name="Klingl A."/>
            <person name="Woyke T."/>
            <person name="Ryan C.M."/>
            <person name="Banfield J.F."/>
        </authorList>
    </citation>
    <scope>NUCLEOTIDE SEQUENCE [LARGE SCALE GENOMIC DNA]</scope>
</reference>
<protein>
    <recommendedName>
        <fullName evidence="5">Histidine--tRNA ligase</fullName>
        <ecNumber evidence="5">6.1.1.21</ecNumber>
    </recommendedName>
    <alternativeName>
        <fullName evidence="5">Histidyl-tRNA synthetase</fullName>
        <shortName evidence="5">HisRS</shortName>
    </alternativeName>
</protein>
<feature type="binding site" evidence="6">
    <location>
        <position position="128"/>
    </location>
    <ligand>
        <name>L-histidine</name>
        <dbReference type="ChEBI" id="CHEBI:57595"/>
    </ligand>
</feature>
<comment type="catalytic activity">
    <reaction evidence="4 5">
        <text>tRNA(His) + L-histidine + ATP = L-histidyl-tRNA(His) + AMP + diphosphate + H(+)</text>
        <dbReference type="Rhea" id="RHEA:17313"/>
        <dbReference type="Rhea" id="RHEA-COMP:9665"/>
        <dbReference type="Rhea" id="RHEA-COMP:9689"/>
        <dbReference type="ChEBI" id="CHEBI:15378"/>
        <dbReference type="ChEBI" id="CHEBI:30616"/>
        <dbReference type="ChEBI" id="CHEBI:33019"/>
        <dbReference type="ChEBI" id="CHEBI:57595"/>
        <dbReference type="ChEBI" id="CHEBI:78442"/>
        <dbReference type="ChEBI" id="CHEBI:78527"/>
        <dbReference type="ChEBI" id="CHEBI:456215"/>
        <dbReference type="EC" id="6.1.1.21"/>
    </reaction>
</comment>
<dbReference type="GO" id="GO:0004821">
    <property type="term" value="F:histidine-tRNA ligase activity"/>
    <property type="evidence" value="ECO:0007669"/>
    <property type="project" value="UniProtKB-UniRule"/>
</dbReference>
<dbReference type="Gene3D" id="3.30.930.10">
    <property type="entry name" value="Bira Bifunctional Protein, Domain 2"/>
    <property type="match status" value="1"/>
</dbReference>
<keyword evidence="5" id="KW-0648">Protein biosynthesis</keyword>
<dbReference type="InterPro" id="IPR036621">
    <property type="entry name" value="Anticodon-bd_dom_sf"/>
</dbReference>
<evidence type="ECO:0000256" key="2">
    <source>
        <dbReference type="ARBA" id="ARBA00022741"/>
    </source>
</evidence>
<dbReference type="InterPro" id="IPR045864">
    <property type="entry name" value="aa-tRNA-synth_II/BPL/LPL"/>
</dbReference>
<accession>A0A2M8G1U4</accession>
<dbReference type="EMBL" id="PFQX01000024">
    <property type="protein sequence ID" value="PJC65452.1"/>
    <property type="molecule type" value="Genomic_DNA"/>
</dbReference>
<evidence type="ECO:0000256" key="6">
    <source>
        <dbReference type="PIRSR" id="PIRSR001549-1"/>
    </source>
</evidence>
<dbReference type="Pfam" id="PF03129">
    <property type="entry name" value="HGTP_anticodon"/>
    <property type="match status" value="1"/>
</dbReference>
<dbReference type="GO" id="GO:0005737">
    <property type="term" value="C:cytoplasm"/>
    <property type="evidence" value="ECO:0007669"/>
    <property type="project" value="UniProtKB-SubCell"/>
</dbReference>
<dbReference type="GO" id="GO:0006427">
    <property type="term" value="P:histidyl-tRNA aminoacylation"/>
    <property type="evidence" value="ECO:0007669"/>
    <property type="project" value="UniProtKB-UniRule"/>
</dbReference>
<evidence type="ECO:0000256" key="4">
    <source>
        <dbReference type="ARBA" id="ARBA00047639"/>
    </source>
</evidence>
<evidence type="ECO:0000313" key="9">
    <source>
        <dbReference type="Proteomes" id="UP000229674"/>
    </source>
</evidence>
<keyword evidence="3 5" id="KW-0030">Aminoacyl-tRNA synthetase</keyword>